<evidence type="ECO:0000256" key="1">
    <source>
        <dbReference type="SAM" id="MobiDB-lite"/>
    </source>
</evidence>
<reference evidence="3" key="1">
    <citation type="submission" date="2025-08" db="UniProtKB">
        <authorList>
            <consortium name="RefSeq"/>
        </authorList>
    </citation>
    <scope>IDENTIFICATION</scope>
</reference>
<keyword evidence="2" id="KW-1185">Reference proteome</keyword>
<organism evidence="2 3">
    <name type="scientific">Bombus impatiens</name>
    <name type="common">Bumblebee</name>
    <dbReference type="NCBI Taxonomy" id="132113"/>
    <lineage>
        <taxon>Eukaryota</taxon>
        <taxon>Metazoa</taxon>
        <taxon>Ecdysozoa</taxon>
        <taxon>Arthropoda</taxon>
        <taxon>Hexapoda</taxon>
        <taxon>Insecta</taxon>
        <taxon>Pterygota</taxon>
        <taxon>Neoptera</taxon>
        <taxon>Endopterygota</taxon>
        <taxon>Hymenoptera</taxon>
        <taxon>Apocrita</taxon>
        <taxon>Aculeata</taxon>
        <taxon>Apoidea</taxon>
        <taxon>Anthophila</taxon>
        <taxon>Apidae</taxon>
        <taxon>Bombus</taxon>
        <taxon>Pyrobombus</taxon>
    </lineage>
</organism>
<feature type="region of interest" description="Disordered" evidence="1">
    <location>
        <begin position="1"/>
        <end position="21"/>
    </location>
</feature>
<evidence type="ECO:0000313" key="3">
    <source>
        <dbReference type="RefSeq" id="XP_033180544.1"/>
    </source>
</evidence>
<name>A0A6P8M1E7_BOMIM</name>
<accession>A0A6P8M1E7</accession>
<sequence>MSSEYAVRYGKEKSTGRPSSLSDCDKRAILGVASNSQLTTKRILEKSSVSASVSRVRQVPLACEDIKRLKLKKKPSLTTKHKVERLRFAKERMHEKDSTWMVLMVSNIIFIT</sequence>
<dbReference type="GeneID" id="117152531"/>
<dbReference type="RefSeq" id="XP_033180544.1">
    <property type="nucleotide sequence ID" value="XM_033324653.1"/>
</dbReference>
<protein>
    <submittedName>
        <fullName evidence="3">Uncharacterized protein LOC117152531</fullName>
    </submittedName>
</protein>
<gene>
    <name evidence="3" type="primary">LOC117152531</name>
</gene>
<dbReference type="Proteomes" id="UP000515180">
    <property type="component" value="Unplaced"/>
</dbReference>
<evidence type="ECO:0000313" key="2">
    <source>
        <dbReference type="Proteomes" id="UP000515180"/>
    </source>
</evidence>
<proteinExistence type="predicted"/>
<dbReference type="AlphaFoldDB" id="A0A6P8M1E7"/>
<dbReference type="OrthoDB" id="120326at2759"/>